<protein>
    <submittedName>
        <fullName evidence="1">Uncharacterized protein</fullName>
    </submittedName>
</protein>
<keyword evidence="2" id="KW-1185">Reference proteome</keyword>
<proteinExistence type="predicted"/>
<gene>
    <name evidence="1" type="ORF">J1N35_008858</name>
</gene>
<accession>A0A9D3WBM4</accession>
<dbReference type="OrthoDB" id="965185at2759"/>
<reference evidence="1 2" key="1">
    <citation type="journal article" date="2021" name="Plant Biotechnol. J.">
        <title>Multi-omics assisted identification of the key and species-specific regulatory components of drought-tolerant mechanisms in Gossypium stocksii.</title>
        <authorList>
            <person name="Yu D."/>
            <person name="Ke L."/>
            <person name="Zhang D."/>
            <person name="Wu Y."/>
            <person name="Sun Y."/>
            <person name="Mei J."/>
            <person name="Sun J."/>
            <person name="Sun Y."/>
        </authorList>
    </citation>
    <scope>NUCLEOTIDE SEQUENCE [LARGE SCALE GENOMIC DNA]</scope>
    <source>
        <strain evidence="2">cv. E1</strain>
        <tissue evidence="1">Leaf</tissue>
    </source>
</reference>
<dbReference type="Proteomes" id="UP000828251">
    <property type="component" value="Unassembled WGS sequence"/>
</dbReference>
<evidence type="ECO:0000313" key="2">
    <source>
        <dbReference type="Proteomes" id="UP000828251"/>
    </source>
</evidence>
<dbReference type="AlphaFoldDB" id="A0A9D3WBM4"/>
<sequence>METTLHDVRDCCFLSGVWRSILPRDLWSSFFSSTEHEWLTWNLQDEGNITIVEGGLFSIICWSLANAKRKTSLESNQVTSKHWQVLPEGWVKLNPDGFLVSHLSHAAIGRDSRFMWRMVSWFLDESWSF</sequence>
<evidence type="ECO:0000313" key="1">
    <source>
        <dbReference type="EMBL" id="KAH1115480.1"/>
    </source>
</evidence>
<comment type="caution">
    <text evidence="1">The sequence shown here is derived from an EMBL/GenBank/DDBJ whole genome shotgun (WGS) entry which is preliminary data.</text>
</comment>
<organism evidence="1 2">
    <name type="scientific">Gossypium stocksii</name>
    <dbReference type="NCBI Taxonomy" id="47602"/>
    <lineage>
        <taxon>Eukaryota</taxon>
        <taxon>Viridiplantae</taxon>
        <taxon>Streptophyta</taxon>
        <taxon>Embryophyta</taxon>
        <taxon>Tracheophyta</taxon>
        <taxon>Spermatophyta</taxon>
        <taxon>Magnoliopsida</taxon>
        <taxon>eudicotyledons</taxon>
        <taxon>Gunneridae</taxon>
        <taxon>Pentapetalae</taxon>
        <taxon>rosids</taxon>
        <taxon>malvids</taxon>
        <taxon>Malvales</taxon>
        <taxon>Malvaceae</taxon>
        <taxon>Malvoideae</taxon>
        <taxon>Gossypium</taxon>
    </lineage>
</organism>
<dbReference type="EMBL" id="JAIQCV010000003">
    <property type="protein sequence ID" value="KAH1115480.1"/>
    <property type="molecule type" value="Genomic_DNA"/>
</dbReference>
<name>A0A9D3WBM4_9ROSI</name>